<dbReference type="InterPro" id="IPR042095">
    <property type="entry name" value="SUMF_sf"/>
</dbReference>
<dbReference type="STRING" id="671072.PL9214520216"/>
<protein>
    <submittedName>
        <fullName evidence="2">Serine/threonine protein kinase</fullName>
    </submittedName>
</protein>
<dbReference type="SUPFAM" id="SSF56436">
    <property type="entry name" value="C-type lectin-like"/>
    <property type="match status" value="1"/>
</dbReference>
<organism evidence="2 3">
    <name type="scientific">Planktothrix tepida PCC 9214</name>
    <dbReference type="NCBI Taxonomy" id="671072"/>
    <lineage>
        <taxon>Bacteria</taxon>
        <taxon>Bacillati</taxon>
        <taxon>Cyanobacteriota</taxon>
        <taxon>Cyanophyceae</taxon>
        <taxon>Oscillatoriophycideae</taxon>
        <taxon>Oscillatoriales</taxon>
        <taxon>Microcoleaceae</taxon>
        <taxon>Planktothrix</taxon>
    </lineage>
</organism>
<dbReference type="OrthoDB" id="569031at2"/>
<keyword evidence="2" id="KW-0418">Kinase</keyword>
<feature type="domain" description="Sulfatase-modifying factor enzyme-like" evidence="1">
    <location>
        <begin position="42"/>
        <end position="296"/>
    </location>
</feature>
<evidence type="ECO:0000259" key="1">
    <source>
        <dbReference type="Pfam" id="PF03781"/>
    </source>
</evidence>
<dbReference type="GO" id="GO:0004674">
    <property type="term" value="F:protein serine/threonine kinase activity"/>
    <property type="evidence" value="ECO:0007669"/>
    <property type="project" value="UniProtKB-KW"/>
</dbReference>
<evidence type="ECO:0000313" key="2">
    <source>
        <dbReference type="EMBL" id="CUR33677.1"/>
    </source>
</evidence>
<dbReference type="PANTHER" id="PTHR23150:SF19">
    <property type="entry name" value="FORMYLGLYCINE-GENERATING ENZYME"/>
    <property type="match status" value="1"/>
</dbReference>
<name>A0A1J1LM81_9CYAN</name>
<dbReference type="InterPro" id="IPR016187">
    <property type="entry name" value="CTDL_fold"/>
</dbReference>
<keyword evidence="2" id="KW-0723">Serine/threonine-protein kinase</keyword>
<dbReference type="InterPro" id="IPR051043">
    <property type="entry name" value="Sulfatase_Mod_Factor_Kinase"/>
</dbReference>
<dbReference type="Gene3D" id="3.90.1580.10">
    <property type="entry name" value="paralog of FGE (formylglycine-generating enzyme)"/>
    <property type="match status" value="1"/>
</dbReference>
<keyword evidence="2" id="KW-0808">Transferase</keyword>
<accession>A0A1J1LM81</accession>
<dbReference type="Proteomes" id="UP000184315">
    <property type="component" value="Unassembled WGS sequence"/>
</dbReference>
<dbReference type="Pfam" id="PF03781">
    <property type="entry name" value="FGE-sulfatase"/>
    <property type="match status" value="1"/>
</dbReference>
<gene>
    <name evidence="2" type="ORF">PL9214520216</name>
</gene>
<sequence>MGVSITFSFETVTVNKKGEIIKRETKQARYFIEDLGDGVTLDMVYIPGGTFLMGSLKTEKGSYDYERPQHRVTVPPFFMAKYPITQAQWKVVANWPKIQRDLKPDPSDFKGDNRPVENVQWYDAVEFCTRLLQHTGRPYCLPSEAQWEYACRAGTTTPFYFGETITSDLANYDGNYTYADEPKGKYREETTPVGEFPPNAFGLYDLHGNVWEWCADPWHGNYEGAPTQGEVWDEQNNNDNRYQIYNVENLTKLLSSNQNRVIRGGSWYDNPWYCRGAYRNRLGPDSRNRYFGFRVVSLPPAWTL</sequence>
<keyword evidence="3" id="KW-1185">Reference proteome</keyword>
<dbReference type="InterPro" id="IPR005532">
    <property type="entry name" value="SUMF_dom"/>
</dbReference>
<dbReference type="EMBL" id="CZDF01000158">
    <property type="protein sequence ID" value="CUR33677.1"/>
    <property type="molecule type" value="Genomic_DNA"/>
</dbReference>
<dbReference type="PANTHER" id="PTHR23150">
    <property type="entry name" value="SULFATASE MODIFYING FACTOR 1, 2"/>
    <property type="match status" value="1"/>
</dbReference>
<proteinExistence type="predicted"/>
<dbReference type="GO" id="GO:0120147">
    <property type="term" value="F:formylglycine-generating oxidase activity"/>
    <property type="evidence" value="ECO:0007669"/>
    <property type="project" value="TreeGrafter"/>
</dbReference>
<dbReference type="AlphaFoldDB" id="A0A1J1LM81"/>
<reference evidence="3" key="1">
    <citation type="submission" date="2015-10" db="EMBL/GenBank/DDBJ databases">
        <authorList>
            <person name="Regsiter A."/>
            <person name="william w."/>
        </authorList>
    </citation>
    <scope>NUCLEOTIDE SEQUENCE [LARGE SCALE GENOMIC DNA]</scope>
</reference>
<evidence type="ECO:0000313" key="3">
    <source>
        <dbReference type="Proteomes" id="UP000184315"/>
    </source>
</evidence>